<accession>A0A1S6IRX8</accession>
<feature type="transmembrane region" description="Helical" evidence="1">
    <location>
        <begin position="20"/>
        <end position="41"/>
    </location>
</feature>
<protein>
    <recommendedName>
        <fullName evidence="4">DUF4956 domain-containing protein</fullName>
    </recommendedName>
</protein>
<dbReference type="Pfam" id="PF16316">
    <property type="entry name" value="DUF4956"/>
    <property type="match status" value="1"/>
</dbReference>
<dbReference type="RefSeq" id="WP_062469650.1">
    <property type="nucleotide sequence ID" value="NZ_BBYN01000014.1"/>
</dbReference>
<name>A0A1S6IRX8_9LACT</name>
<evidence type="ECO:0000313" key="2">
    <source>
        <dbReference type="EMBL" id="AQS54298.1"/>
    </source>
</evidence>
<keyword evidence="1" id="KW-0472">Membrane</keyword>
<dbReference type="STRING" id="708126.BW727_101974"/>
<dbReference type="EMBL" id="CP019728">
    <property type="protein sequence ID" value="AQS54298.1"/>
    <property type="molecule type" value="Genomic_DNA"/>
</dbReference>
<keyword evidence="1" id="KW-1133">Transmembrane helix</keyword>
<dbReference type="InterPro" id="IPR032531">
    <property type="entry name" value="DUF4956"/>
</dbReference>
<proteinExistence type="predicted"/>
<feature type="transmembrane region" description="Helical" evidence="1">
    <location>
        <begin position="53"/>
        <end position="80"/>
    </location>
</feature>
<gene>
    <name evidence="2" type="ORF">BW727_101974</name>
</gene>
<dbReference type="KEGG" id="jda:BW727_101974"/>
<reference evidence="2 3" key="1">
    <citation type="journal article" date="2014" name="Int. J. Syst. Evol. Microbiol.">
        <title>Jeotgalibaca dankookensis gen. nov., sp. nov., a member of the family Carnobacteriaceae, isolated from seujeot (Korean traditional food).</title>
        <authorList>
            <person name="Lee D.G."/>
            <person name="Trujillo M.E."/>
            <person name="Kang H."/>
            <person name="Ahn T.Y."/>
        </authorList>
    </citation>
    <scope>NUCLEOTIDE SEQUENCE [LARGE SCALE GENOMIC DNA]</scope>
    <source>
        <strain evidence="2 3">EX-07</strain>
    </source>
</reference>
<keyword evidence="1" id="KW-0812">Transmembrane</keyword>
<sequence>MVSEAIDLLTRTAGMSYRRMIFALIFSTLLSLYIYVVYRTISKDSFYSKSFNITLSVITILTTAIVVAMQANLVVSLGMVGALSIVRFRTALKDPMDLAFVFWAITTGIVTGTEIYGLAILTAIIVTIAIFALDRVNLKEAPRLLVVNGESVEYENELNTLLEKHKIYYKVKSRNINRNRLDLIYEIQTDEGMALIKEISALNAVMSANILDHDGSLRY</sequence>
<evidence type="ECO:0000313" key="3">
    <source>
        <dbReference type="Proteomes" id="UP000188993"/>
    </source>
</evidence>
<keyword evidence="3" id="KW-1185">Reference proteome</keyword>
<evidence type="ECO:0000256" key="1">
    <source>
        <dbReference type="SAM" id="Phobius"/>
    </source>
</evidence>
<organism evidence="2 3">
    <name type="scientific">Jeotgalibaca dankookensis</name>
    <dbReference type="NCBI Taxonomy" id="708126"/>
    <lineage>
        <taxon>Bacteria</taxon>
        <taxon>Bacillati</taxon>
        <taxon>Bacillota</taxon>
        <taxon>Bacilli</taxon>
        <taxon>Lactobacillales</taxon>
        <taxon>Carnobacteriaceae</taxon>
        <taxon>Jeotgalibaca</taxon>
    </lineage>
</organism>
<evidence type="ECO:0008006" key="4">
    <source>
        <dbReference type="Google" id="ProtNLM"/>
    </source>
</evidence>
<feature type="transmembrane region" description="Helical" evidence="1">
    <location>
        <begin position="100"/>
        <end position="133"/>
    </location>
</feature>
<dbReference type="OrthoDB" id="9803265at2"/>
<dbReference type="AlphaFoldDB" id="A0A1S6IRX8"/>
<dbReference type="Proteomes" id="UP000188993">
    <property type="component" value="Chromosome"/>
</dbReference>